<dbReference type="PANTHER" id="PTHR34847">
    <property type="entry name" value="NODULATION PROTEIN U"/>
    <property type="match status" value="1"/>
</dbReference>
<dbReference type="PANTHER" id="PTHR34847:SF1">
    <property type="entry name" value="NODULATION PROTEIN U"/>
    <property type="match status" value="1"/>
</dbReference>
<evidence type="ECO:0000259" key="3">
    <source>
        <dbReference type="Pfam" id="PF16861"/>
    </source>
</evidence>
<evidence type="ECO:0000256" key="1">
    <source>
        <dbReference type="ARBA" id="ARBA00006129"/>
    </source>
</evidence>
<dbReference type="InterPro" id="IPR031730">
    <property type="entry name" value="Carbam_trans_C"/>
</dbReference>
<evidence type="ECO:0000313" key="4">
    <source>
        <dbReference type="EMBL" id="PIU41101.1"/>
    </source>
</evidence>
<comment type="similarity">
    <text evidence="1">Belongs to the NodU/CmcH family.</text>
</comment>
<gene>
    <name evidence="4" type="ORF">COS99_07125</name>
</gene>
<dbReference type="CDD" id="cd24098">
    <property type="entry name" value="ASKHA_NBD_TobZ_N"/>
    <property type="match status" value="1"/>
</dbReference>
<dbReference type="SUPFAM" id="SSF53067">
    <property type="entry name" value="Actin-like ATPase domain"/>
    <property type="match status" value="1"/>
</dbReference>
<dbReference type="Pfam" id="PF02543">
    <property type="entry name" value="Carbam_trans_N"/>
    <property type="match status" value="1"/>
</dbReference>
<proteinExistence type="inferred from homology"/>
<comment type="caution">
    <text evidence="4">The sequence shown here is derived from an EMBL/GenBank/DDBJ whole genome shotgun (WGS) entry which is preliminary data.</text>
</comment>
<dbReference type="Gene3D" id="3.30.420.40">
    <property type="match status" value="2"/>
</dbReference>
<feature type="domain" description="Carbamoyltransferase C-terminal" evidence="3">
    <location>
        <begin position="399"/>
        <end position="568"/>
    </location>
</feature>
<dbReference type="AlphaFoldDB" id="A0A2J0KR63"/>
<dbReference type="EMBL" id="PEWV01000071">
    <property type="protein sequence ID" value="PIU41101.1"/>
    <property type="molecule type" value="Genomic_DNA"/>
</dbReference>
<evidence type="ECO:0000313" key="5">
    <source>
        <dbReference type="Proteomes" id="UP000230052"/>
    </source>
</evidence>
<organism evidence="4 5">
    <name type="scientific">Candidatus Aquitaenariimonas noxiae</name>
    <dbReference type="NCBI Taxonomy" id="1974741"/>
    <lineage>
        <taxon>Bacteria</taxon>
        <taxon>Pseudomonadati</taxon>
        <taxon>Candidatus Omnitrophota</taxon>
        <taxon>Candidatus Aquitaenariimonas</taxon>
    </lineage>
</organism>
<dbReference type="GO" id="GO:0016740">
    <property type="term" value="F:transferase activity"/>
    <property type="evidence" value="ECO:0007669"/>
    <property type="project" value="UniProtKB-KW"/>
</dbReference>
<dbReference type="InterPro" id="IPR051338">
    <property type="entry name" value="NodU/CmcH_Carbamoyltrnsfr"/>
</dbReference>
<feature type="domain" description="Carbamoyltransferase" evidence="2">
    <location>
        <begin position="3"/>
        <end position="350"/>
    </location>
</feature>
<reference evidence="4 5" key="1">
    <citation type="submission" date="2017-09" db="EMBL/GenBank/DDBJ databases">
        <title>Depth-based differentiation of microbial function through sediment-hosted aquifers and enrichment of novel symbionts in the deep terrestrial subsurface.</title>
        <authorList>
            <person name="Probst A.J."/>
            <person name="Ladd B."/>
            <person name="Jarett J.K."/>
            <person name="Geller-Mcgrath D.E."/>
            <person name="Sieber C.M."/>
            <person name="Emerson J.B."/>
            <person name="Anantharaman K."/>
            <person name="Thomas B.C."/>
            <person name="Malmstrom R."/>
            <person name="Stieglmeier M."/>
            <person name="Klingl A."/>
            <person name="Woyke T."/>
            <person name="Ryan C.M."/>
            <person name="Banfield J.F."/>
        </authorList>
    </citation>
    <scope>NUCLEOTIDE SEQUENCE [LARGE SCALE GENOMIC DNA]</scope>
    <source>
        <strain evidence="4">CG07_land_8_20_14_0_80_42_15</strain>
    </source>
</reference>
<dbReference type="Proteomes" id="UP000230052">
    <property type="component" value="Unassembled WGS sequence"/>
</dbReference>
<name>A0A2J0KR63_9BACT</name>
<dbReference type="Pfam" id="PF16861">
    <property type="entry name" value="Carbam_trans_C"/>
    <property type="match status" value="1"/>
</dbReference>
<protein>
    <submittedName>
        <fullName evidence="4">Carbamoyltransferase</fullName>
    </submittedName>
</protein>
<dbReference type="InterPro" id="IPR043129">
    <property type="entry name" value="ATPase_NBD"/>
</dbReference>
<dbReference type="InterPro" id="IPR038152">
    <property type="entry name" value="Carbam_trans_C_sf"/>
</dbReference>
<dbReference type="Gene3D" id="3.90.870.20">
    <property type="entry name" value="Carbamoyltransferase, C-terminal domain"/>
    <property type="match status" value="1"/>
</dbReference>
<accession>A0A2J0KR63</accession>
<keyword evidence="4" id="KW-0808">Transferase</keyword>
<evidence type="ECO:0000259" key="2">
    <source>
        <dbReference type="Pfam" id="PF02543"/>
    </source>
</evidence>
<sequence length="569" mass="64430">MIILGISGPFEHDPSAAILVDGKIVAACEEERFIRKKHAIWELPINSIHYCLEAAKAKPADINVIAYPWSPLAYKRGKWAYFWNVLGYRTSLAYKTIKKETQRCKSQKNRARVMLERSGIDPLKVKIEHVEHHLAHAASAYNLSGFKDAAVMTIDGAGEFVSTMFAEGVGGNIRKIKEIYYPDSLGLFYSIITEYLGFEMNDGEYKVMGMAPYGEAAKADFSKIIKFDEYGYKMNQRYVYIKNNEKYIPSKSFSRRMVKDWGPPREGDDLKAPYTHIAAGAQKILEDVTLKLLNTYLRDILERNDGRLCFAGGCALNVSLNRKILEQPYVKEFFVQPAAGDAGTALGAAVYVAHKSGDAIQKMDHVYLGPEYSAKEIEEALKTNNLKYENSREIEKVAASLLTRGEAVGWFQDRMEFGPRALGNRSILGNPSIQGVSDRINAIIKYREKWRPFCPSVLEGFENEIFENYHESEFMTMSFLVKNPWKKRIQEVVHVDGTARPQIVKKEKNAKFHNLISSFYENTGIPLLLNTSMNRRGEPMVCSPQDAINMFVDSGLKYLVMGDFLASKQ</sequence>
<dbReference type="InterPro" id="IPR003696">
    <property type="entry name" value="Carbtransf_dom"/>
</dbReference>